<feature type="chain" id="PRO_5013707069" evidence="1">
    <location>
        <begin position="20"/>
        <end position="278"/>
    </location>
</feature>
<name>A0A2G4SX61_RHIZD</name>
<protein>
    <submittedName>
        <fullName evidence="2">Uncharacterized protein</fullName>
    </submittedName>
</protein>
<dbReference type="GeneID" id="35441724"/>
<accession>A0A2G4SX61</accession>
<evidence type="ECO:0000313" key="3">
    <source>
        <dbReference type="Proteomes" id="UP000242254"/>
    </source>
</evidence>
<dbReference type="EMBL" id="KZ303847">
    <property type="protein sequence ID" value="PHZ13359.1"/>
    <property type="molecule type" value="Genomic_DNA"/>
</dbReference>
<evidence type="ECO:0000256" key="1">
    <source>
        <dbReference type="SAM" id="SignalP"/>
    </source>
</evidence>
<evidence type="ECO:0000313" key="2">
    <source>
        <dbReference type="EMBL" id="PHZ13359.1"/>
    </source>
</evidence>
<keyword evidence="3" id="KW-1185">Reference proteome</keyword>
<sequence length="278" mass="31805">MANINILSYILSLIGFGTTTVNNTIDIVTNTNNNETSCNFLSASTLIVKHEDIIDEEKKSLVKRNLLNENVVQNWLNQLSNATLCQILSSAISDYPQIADIIHSYYFGKKEVLDHDGWATQLKSLTKRAAVIAHSLDHYRVSDQFSRASEVATSLHLLLRQFAQDLSVHGPSHAILFGLILVAQEALGAPSEVRQQIFTHDKFGRILILEMASVLKNFKLPLLPNEDWHRITYQKDNWLVTLEQVCSKMARYDITWEYRKEYQDVPMIAARYFKHYAH</sequence>
<gene>
    <name evidence="2" type="ORF">RHIMIDRAFT_250573</name>
</gene>
<proteinExistence type="predicted"/>
<dbReference type="RefSeq" id="XP_023467067.1">
    <property type="nucleotide sequence ID" value="XM_023610734.1"/>
</dbReference>
<dbReference type="Proteomes" id="UP000242254">
    <property type="component" value="Unassembled WGS sequence"/>
</dbReference>
<organism evidence="2 3">
    <name type="scientific">Rhizopus microsporus ATCC 52813</name>
    <dbReference type="NCBI Taxonomy" id="1340429"/>
    <lineage>
        <taxon>Eukaryota</taxon>
        <taxon>Fungi</taxon>
        <taxon>Fungi incertae sedis</taxon>
        <taxon>Mucoromycota</taxon>
        <taxon>Mucoromycotina</taxon>
        <taxon>Mucoromycetes</taxon>
        <taxon>Mucorales</taxon>
        <taxon>Mucorineae</taxon>
        <taxon>Rhizopodaceae</taxon>
        <taxon>Rhizopus</taxon>
    </lineage>
</organism>
<keyword evidence="1" id="KW-0732">Signal</keyword>
<feature type="signal peptide" evidence="1">
    <location>
        <begin position="1"/>
        <end position="19"/>
    </location>
</feature>
<reference evidence="2 3" key="1">
    <citation type="journal article" date="2016" name="Proc. Natl. Acad. Sci. U.S.A.">
        <title>Lipid metabolic changes in an early divergent fungus govern the establishment of a mutualistic symbiosis with endobacteria.</title>
        <authorList>
            <person name="Lastovetsky O.A."/>
            <person name="Gaspar M.L."/>
            <person name="Mondo S.J."/>
            <person name="LaButti K.M."/>
            <person name="Sandor L."/>
            <person name="Grigoriev I.V."/>
            <person name="Henry S.A."/>
            <person name="Pawlowska T.E."/>
        </authorList>
    </citation>
    <scope>NUCLEOTIDE SEQUENCE [LARGE SCALE GENOMIC DNA]</scope>
    <source>
        <strain evidence="2 3">ATCC 52813</strain>
    </source>
</reference>
<dbReference type="AlphaFoldDB" id="A0A2G4SX61"/>